<organism evidence="9 10">
    <name type="scientific">Amycolatopsis ultiminotia</name>
    <dbReference type="NCBI Taxonomy" id="543629"/>
    <lineage>
        <taxon>Bacteria</taxon>
        <taxon>Bacillati</taxon>
        <taxon>Actinomycetota</taxon>
        <taxon>Actinomycetes</taxon>
        <taxon>Pseudonocardiales</taxon>
        <taxon>Pseudonocardiaceae</taxon>
        <taxon>Amycolatopsis</taxon>
    </lineage>
</organism>
<feature type="transmembrane region" description="Helical" evidence="7">
    <location>
        <begin position="178"/>
        <end position="199"/>
    </location>
</feature>
<evidence type="ECO:0000256" key="3">
    <source>
        <dbReference type="ARBA" id="ARBA00022475"/>
    </source>
</evidence>
<evidence type="ECO:0000256" key="2">
    <source>
        <dbReference type="ARBA" id="ARBA00022448"/>
    </source>
</evidence>
<dbReference type="InterPro" id="IPR036259">
    <property type="entry name" value="MFS_trans_sf"/>
</dbReference>
<accession>A0ABP6XMP6</accession>
<feature type="transmembrane region" description="Helical" evidence="7">
    <location>
        <begin position="235"/>
        <end position="255"/>
    </location>
</feature>
<feature type="transmembrane region" description="Helical" evidence="7">
    <location>
        <begin position="413"/>
        <end position="434"/>
    </location>
</feature>
<feature type="transmembrane region" description="Helical" evidence="7">
    <location>
        <begin position="59"/>
        <end position="78"/>
    </location>
</feature>
<feature type="transmembrane region" description="Helical" evidence="7">
    <location>
        <begin position="500"/>
        <end position="518"/>
    </location>
</feature>
<evidence type="ECO:0000256" key="7">
    <source>
        <dbReference type="SAM" id="Phobius"/>
    </source>
</evidence>
<name>A0ABP6XMP6_9PSEU</name>
<dbReference type="PANTHER" id="PTHR42718">
    <property type="entry name" value="MAJOR FACILITATOR SUPERFAMILY MULTIDRUG TRANSPORTER MFSC"/>
    <property type="match status" value="1"/>
</dbReference>
<feature type="transmembrane region" description="Helical" evidence="7">
    <location>
        <begin position="211"/>
        <end position="229"/>
    </location>
</feature>
<evidence type="ECO:0000256" key="6">
    <source>
        <dbReference type="ARBA" id="ARBA00023136"/>
    </source>
</evidence>
<feature type="transmembrane region" description="Helical" evidence="7">
    <location>
        <begin position="276"/>
        <end position="301"/>
    </location>
</feature>
<evidence type="ECO:0000259" key="8">
    <source>
        <dbReference type="PROSITE" id="PS50850"/>
    </source>
</evidence>
<keyword evidence="10" id="KW-1185">Reference proteome</keyword>
<dbReference type="InterPro" id="IPR004638">
    <property type="entry name" value="EmrB-like"/>
</dbReference>
<feature type="transmembrane region" description="Helical" evidence="7">
    <location>
        <begin position="367"/>
        <end position="392"/>
    </location>
</feature>
<feature type="transmembrane region" description="Helical" evidence="7">
    <location>
        <begin position="341"/>
        <end position="361"/>
    </location>
</feature>
<evidence type="ECO:0000313" key="9">
    <source>
        <dbReference type="EMBL" id="GAA3569333.1"/>
    </source>
</evidence>
<keyword evidence="4 7" id="KW-0812">Transmembrane</keyword>
<dbReference type="NCBIfam" id="TIGR00711">
    <property type="entry name" value="efflux_EmrB"/>
    <property type="match status" value="1"/>
</dbReference>
<feature type="transmembrane region" description="Helical" evidence="7">
    <location>
        <begin position="21"/>
        <end position="39"/>
    </location>
</feature>
<dbReference type="SUPFAM" id="SSF103473">
    <property type="entry name" value="MFS general substrate transporter"/>
    <property type="match status" value="1"/>
</dbReference>
<dbReference type="CDD" id="cd17321">
    <property type="entry name" value="MFS_MMR_MDR_like"/>
    <property type="match status" value="1"/>
</dbReference>
<keyword evidence="2" id="KW-0813">Transport</keyword>
<keyword evidence="6 7" id="KW-0472">Membrane</keyword>
<evidence type="ECO:0000256" key="5">
    <source>
        <dbReference type="ARBA" id="ARBA00022989"/>
    </source>
</evidence>
<evidence type="ECO:0000256" key="1">
    <source>
        <dbReference type="ARBA" id="ARBA00004651"/>
    </source>
</evidence>
<dbReference type="InterPro" id="IPR011701">
    <property type="entry name" value="MFS"/>
</dbReference>
<feature type="transmembrane region" description="Helical" evidence="7">
    <location>
        <begin position="115"/>
        <end position="136"/>
    </location>
</feature>
<feature type="transmembrane region" description="Helical" evidence="7">
    <location>
        <begin position="148"/>
        <end position="172"/>
    </location>
</feature>
<dbReference type="PRINTS" id="PR01036">
    <property type="entry name" value="TCRTETB"/>
</dbReference>
<protein>
    <submittedName>
        <fullName evidence="9">MFS transporter</fullName>
    </submittedName>
</protein>
<keyword evidence="3" id="KW-1003">Cell membrane</keyword>
<comment type="caution">
    <text evidence="9">The sequence shown here is derived from an EMBL/GenBank/DDBJ whole genome shotgun (WGS) entry which is preliminary data.</text>
</comment>
<evidence type="ECO:0000256" key="4">
    <source>
        <dbReference type="ARBA" id="ARBA00022692"/>
    </source>
</evidence>
<dbReference type="Pfam" id="PF07690">
    <property type="entry name" value="MFS_1"/>
    <property type="match status" value="1"/>
</dbReference>
<dbReference type="InterPro" id="IPR020846">
    <property type="entry name" value="MFS_dom"/>
</dbReference>
<comment type="subcellular location">
    <subcellularLocation>
        <location evidence="1">Cell membrane</location>
        <topology evidence="1">Multi-pass membrane protein</topology>
    </subcellularLocation>
</comment>
<gene>
    <name evidence="9" type="ORF">GCM10022222_61910</name>
</gene>
<dbReference type="PANTHER" id="PTHR42718:SF42">
    <property type="entry name" value="EXPORT PROTEIN"/>
    <property type="match status" value="1"/>
</dbReference>
<feature type="domain" description="Major facilitator superfamily (MFS) profile" evidence="8">
    <location>
        <begin position="24"/>
        <end position="523"/>
    </location>
</feature>
<reference evidence="10" key="1">
    <citation type="journal article" date="2019" name="Int. J. Syst. Evol. Microbiol.">
        <title>The Global Catalogue of Microorganisms (GCM) 10K type strain sequencing project: providing services to taxonomists for standard genome sequencing and annotation.</title>
        <authorList>
            <consortium name="The Broad Institute Genomics Platform"/>
            <consortium name="The Broad Institute Genome Sequencing Center for Infectious Disease"/>
            <person name="Wu L."/>
            <person name="Ma J."/>
        </authorList>
    </citation>
    <scope>NUCLEOTIDE SEQUENCE [LARGE SCALE GENOMIC DNA]</scope>
    <source>
        <strain evidence="10">JCM 16898</strain>
    </source>
</reference>
<feature type="transmembrane region" description="Helical" evidence="7">
    <location>
        <begin position="90"/>
        <end position="109"/>
    </location>
</feature>
<evidence type="ECO:0000313" key="10">
    <source>
        <dbReference type="Proteomes" id="UP001500689"/>
    </source>
</evidence>
<feature type="transmembrane region" description="Helical" evidence="7">
    <location>
        <begin position="313"/>
        <end position="334"/>
    </location>
</feature>
<dbReference type="Gene3D" id="1.20.1720.10">
    <property type="entry name" value="Multidrug resistance protein D"/>
    <property type="match status" value="1"/>
</dbReference>
<dbReference type="EMBL" id="BAAAZN010000015">
    <property type="protein sequence ID" value="GAA3569333.1"/>
    <property type="molecule type" value="Genomic_DNA"/>
</dbReference>
<dbReference type="Gene3D" id="1.20.1250.20">
    <property type="entry name" value="MFS general substrate transporter like domains"/>
    <property type="match status" value="1"/>
</dbReference>
<dbReference type="PROSITE" id="PS50850">
    <property type="entry name" value="MFS"/>
    <property type="match status" value="1"/>
</dbReference>
<sequence>MTDVRLGQGALAEERQSHRRPWLTLLAVALGIVVIQLDGTIVSVANPAIAADLAAGPTQIQWVTTGYLLVFAGLLIPAGTVADKIGHKRVFLVGVGGFTLASLLCGISPNVEVLIAARVVQAAFAAGIGPAGLALIRKAFPADALPRALGMFGAVTAAALASGPLLGGALMALGSWHWVFFVNLPFGLLGAVVGSRVLPQARPETSQRMDFAGAVTVMASLASVIWGITSVQEHGWTAGPVAFLVVGLVLLVAFVGVESRVRQPMVSLALFRNRTFAVGCVLSVVTMFVFFAIMFYLNFFFQAVQGKSAVDTGLAMLPLTAVFVIASPMAGWATERVGSRGTILIGSAAITASMVMLLGLVTDSSVLSLVVPLLLAGAGAGFLLVPAINLVVGSAPEEQAGVASGMQQATQQLGGTLGIAVFGTIISAVVASSFGRTLRADGLPGDLVAELGADENLRKSVALGFPNDAQTQLNGQLGEPIAAHVTQAAHATFLHALDTVFSVSIAAVLVAAALSLLIKRSPAEAQHV</sequence>
<keyword evidence="5 7" id="KW-1133">Transmembrane helix</keyword>
<dbReference type="Proteomes" id="UP001500689">
    <property type="component" value="Unassembled WGS sequence"/>
</dbReference>
<proteinExistence type="predicted"/>